<comment type="similarity">
    <text evidence="2">Belongs to the zinc-containing alcohol dehydrogenase family. Quinone oxidoreductase subfamily.</text>
</comment>
<evidence type="ECO:0000259" key="6">
    <source>
        <dbReference type="SMART" id="SM00829"/>
    </source>
</evidence>
<dbReference type="FunCoup" id="R7VME7">
    <property type="interactions" value="921"/>
</dbReference>
<dbReference type="Pfam" id="PF08240">
    <property type="entry name" value="ADH_N"/>
    <property type="match status" value="1"/>
</dbReference>
<comment type="subcellular location">
    <subcellularLocation>
        <location evidence="1">Mitochondrion</location>
    </subcellularLocation>
</comment>
<dbReference type="PANTHER" id="PTHR11695:SF294">
    <property type="entry name" value="RETICULON-4-INTERACTING PROTEIN 1, MITOCHONDRIAL"/>
    <property type="match status" value="1"/>
</dbReference>
<dbReference type="SMART" id="SM00829">
    <property type="entry name" value="PKS_ER"/>
    <property type="match status" value="1"/>
</dbReference>
<feature type="domain" description="Enoyl reductase (ER)" evidence="6">
    <location>
        <begin position="10"/>
        <end position="361"/>
    </location>
</feature>
<keyword evidence="4" id="KW-0560">Oxidoreductase</keyword>
<keyword evidence="5" id="KW-0496">Mitochondrion</keyword>
<dbReference type="FunFam" id="3.40.50.720:FF:000147">
    <property type="entry name" value="Reticulon-4-interacting protein 1 homolog, mitochondrial"/>
    <property type="match status" value="1"/>
</dbReference>
<accession>R7VME7</accession>
<dbReference type="Gene3D" id="3.90.180.10">
    <property type="entry name" value="Medium-chain alcohol dehydrogenases, catalytic domain"/>
    <property type="match status" value="1"/>
</dbReference>
<dbReference type="Proteomes" id="UP000014760">
    <property type="component" value="Unassembled WGS sequence"/>
</dbReference>
<dbReference type="InterPro" id="IPR036291">
    <property type="entry name" value="NAD(P)-bd_dom_sf"/>
</dbReference>
<evidence type="ECO:0000256" key="2">
    <source>
        <dbReference type="ARBA" id="ARBA00010371"/>
    </source>
</evidence>
<dbReference type="HOGENOM" id="CLU_026673_3_3_1"/>
<sequence length="366" mass="40071">MSSWQVFNYGGPDQLKLSHTAVVPSLTDPRGIIVKVHAASVNPLDTKMIGGYGASLLSISKKFTGKSQGRSLEFPFTPGMDFSGEIVQTGKLVPSRKFSPGSHAQYTLANCNWVSFNQGLISDKLIIFITKQVSHKPKSLSHCEAASIPYAAATTWSSLFLPPKGIREGNMSGRRVLVLGGSGGVGTFAIQLFKVWGADVTVVCGSDSVERCLMLGADVTLDYQNYDVKQELKDLAKFDLIFDLVGQGKYDFTKQYLREYKAACYISLVHPVMKNFDQYGFALGALRTAVSAGLNVAKNLSEGKQFHWGFHQPNAKCMSTVAQLVEDGKIHPVIDKIFPFEHLPEAYQHATSQTKFGKVVVDFESP</sequence>
<dbReference type="SUPFAM" id="SSF51735">
    <property type="entry name" value="NAD(P)-binding Rossmann-fold domains"/>
    <property type="match status" value="1"/>
</dbReference>
<name>R7VME7_CAPTE</name>
<keyword evidence="3" id="KW-0809">Transit peptide</keyword>
<dbReference type="InterPro" id="IPR020843">
    <property type="entry name" value="ER"/>
</dbReference>
<dbReference type="EMBL" id="KB291799">
    <property type="protein sequence ID" value="ELU18710.1"/>
    <property type="molecule type" value="Genomic_DNA"/>
</dbReference>
<dbReference type="STRING" id="283909.R7VME7"/>
<evidence type="ECO:0000256" key="4">
    <source>
        <dbReference type="ARBA" id="ARBA00023002"/>
    </source>
</evidence>
<evidence type="ECO:0000313" key="7">
    <source>
        <dbReference type="EMBL" id="ELU18710.1"/>
    </source>
</evidence>
<dbReference type="EMBL" id="AMQN01000495">
    <property type="status" value="NOT_ANNOTATED_CDS"/>
    <property type="molecule type" value="Genomic_DNA"/>
</dbReference>
<dbReference type="InterPro" id="IPR013154">
    <property type="entry name" value="ADH-like_N"/>
</dbReference>
<keyword evidence="9" id="KW-1185">Reference proteome</keyword>
<evidence type="ECO:0000256" key="1">
    <source>
        <dbReference type="ARBA" id="ARBA00004173"/>
    </source>
</evidence>
<dbReference type="AlphaFoldDB" id="R7VME7"/>
<dbReference type="InterPro" id="IPR050700">
    <property type="entry name" value="YIM1/Zinc_Alcohol_DH_Fams"/>
</dbReference>
<reference evidence="7 9" key="2">
    <citation type="journal article" date="2013" name="Nature">
        <title>Insights into bilaterian evolution from three spiralian genomes.</title>
        <authorList>
            <person name="Simakov O."/>
            <person name="Marletaz F."/>
            <person name="Cho S.J."/>
            <person name="Edsinger-Gonzales E."/>
            <person name="Havlak P."/>
            <person name="Hellsten U."/>
            <person name="Kuo D.H."/>
            <person name="Larsson T."/>
            <person name="Lv J."/>
            <person name="Arendt D."/>
            <person name="Savage R."/>
            <person name="Osoegawa K."/>
            <person name="de Jong P."/>
            <person name="Grimwood J."/>
            <person name="Chapman J.A."/>
            <person name="Shapiro H."/>
            <person name="Aerts A."/>
            <person name="Otillar R.P."/>
            <person name="Terry A.Y."/>
            <person name="Boore J.L."/>
            <person name="Grigoriev I.V."/>
            <person name="Lindberg D.R."/>
            <person name="Seaver E.C."/>
            <person name="Weisblat D.A."/>
            <person name="Putnam N.H."/>
            <person name="Rokhsar D.S."/>
        </authorList>
    </citation>
    <scope>NUCLEOTIDE SEQUENCE</scope>
    <source>
        <strain evidence="7 9">I ESC-2004</strain>
    </source>
</reference>
<dbReference type="Gene3D" id="3.40.50.720">
    <property type="entry name" value="NAD(P)-binding Rossmann-like Domain"/>
    <property type="match status" value="1"/>
</dbReference>
<dbReference type="PANTHER" id="PTHR11695">
    <property type="entry name" value="ALCOHOL DEHYDROGENASE RELATED"/>
    <property type="match status" value="1"/>
</dbReference>
<evidence type="ECO:0000313" key="9">
    <source>
        <dbReference type="Proteomes" id="UP000014760"/>
    </source>
</evidence>
<dbReference type="InterPro" id="IPR011032">
    <property type="entry name" value="GroES-like_sf"/>
</dbReference>
<reference evidence="9" key="1">
    <citation type="submission" date="2012-12" db="EMBL/GenBank/DDBJ databases">
        <authorList>
            <person name="Hellsten U."/>
            <person name="Grimwood J."/>
            <person name="Chapman J.A."/>
            <person name="Shapiro H."/>
            <person name="Aerts A."/>
            <person name="Otillar R.P."/>
            <person name="Terry A.Y."/>
            <person name="Boore J.L."/>
            <person name="Simakov O."/>
            <person name="Marletaz F."/>
            <person name="Cho S.-J."/>
            <person name="Edsinger-Gonzales E."/>
            <person name="Havlak P."/>
            <person name="Kuo D.-H."/>
            <person name="Larsson T."/>
            <person name="Lv J."/>
            <person name="Arendt D."/>
            <person name="Savage R."/>
            <person name="Osoegawa K."/>
            <person name="de Jong P."/>
            <person name="Lindberg D.R."/>
            <person name="Seaver E.C."/>
            <person name="Weisblat D.A."/>
            <person name="Putnam N.H."/>
            <person name="Grigoriev I.V."/>
            <person name="Rokhsar D.S."/>
        </authorList>
    </citation>
    <scope>NUCLEOTIDE SEQUENCE</scope>
    <source>
        <strain evidence="9">I ESC-2004</strain>
    </source>
</reference>
<dbReference type="EnsemblMetazoa" id="CapteT6645">
    <property type="protein sequence ID" value="CapteP6645"/>
    <property type="gene ID" value="CapteG6645"/>
</dbReference>
<evidence type="ECO:0000313" key="8">
    <source>
        <dbReference type="EnsemblMetazoa" id="CapteP6645"/>
    </source>
</evidence>
<dbReference type="OrthoDB" id="48317at2759"/>
<evidence type="ECO:0000256" key="5">
    <source>
        <dbReference type="ARBA" id="ARBA00023128"/>
    </source>
</evidence>
<evidence type="ECO:0000256" key="3">
    <source>
        <dbReference type="ARBA" id="ARBA00022946"/>
    </source>
</evidence>
<dbReference type="OMA" id="PVVPGWD"/>
<gene>
    <name evidence="7" type="ORF">CAPTEDRAFT_6645</name>
</gene>
<dbReference type="GO" id="GO:0005739">
    <property type="term" value="C:mitochondrion"/>
    <property type="evidence" value="ECO:0007669"/>
    <property type="project" value="UniProtKB-SubCell"/>
</dbReference>
<proteinExistence type="inferred from homology"/>
<dbReference type="GO" id="GO:0016491">
    <property type="term" value="F:oxidoreductase activity"/>
    <property type="evidence" value="ECO:0007669"/>
    <property type="project" value="UniProtKB-KW"/>
</dbReference>
<organism evidence="7">
    <name type="scientific">Capitella teleta</name>
    <name type="common">Polychaete worm</name>
    <dbReference type="NCBI Taxonomy" id="283909"/>
    <lineage>
        <taxon>Eukaryota</taxon>
        <taxon>Metazoa</taxon>
        <taxon>Spiralia</taxon>
        <taxon>Lophotrochozoa</taxon>
        <taxon>Annelida</taxon>
        <taxon>Polychaeta</taxon>
        <taxon>Sedentaria</taxon>
        <taxon>Scolecida</taxon>
        <taxon>Capitellidae</taxon>
        <taxon>Capitella</taxon>
    </lineage>
</organism>
<dbReference type="SUPFAM" id="SSF50129">
    <property type="entry name" value="GroES-like"/>
    <property type="match status" value="1"/>
</dbReference>
<protein>
    <recommendedName>
        <fullName evidence="6">Enoyl reductase (ER) domain-containing protein</fullName>
    </recommendedName>
</protein>
<dbReference type="Pfam" id="PF13602">
    <property type="entry name" value="ADH_zinc_N_2"/>
    <property type="match status" value="1"/>
</dbReference>
<reference evidence="8" key="3">
    <citation type="submission" date="2015-06" db="UniProtKB">
        <authorList>
            <consortium name="EnsemblMetazoa"/>
        </authorList>
    </citation>
    <scope>IDENTIFICATION</scope>
</reference>